<dbReference type="STRING" id="54914.AV540_07850"/>
<protein>
    <submittedName>
        <fullName evidence="8">Penicillin-binding protein 3</fullName>
    </submittedName>
</protein>
<feature type="transmembrane region" description="Helical" evidence="4">
    <location>
        <begin position="6"/>
        <end position="27"/>
    </location>
</feature>
<dbReference type="PANTHER" id="PTHR30627">
    <property type="entry name" value="PEPTIDOGLYCAN D,D-TRANSPEPTIDASE"/>
    <property type="match status" value="1"/>
</dbReference>
<dbReference type="Pfam" id="PF03717">
    <property type="entry name" value="PBP_dimer"/>
    <property type="match status" value="1"/>
</dbReference>
<evidence type="ECO:0000259" key="5">
    <source>
        <dbReference type="Pfam" id="PF00905"/>
    </source>
</evidence>
<proteinExistence type="inferred from homology"/>
<dbReference type="Gene3D" id="3.30.1390.30">
    <property type="entry name" value="Penicillin-binding protein 2a, domain 3"/>
    <property type="match status" value="1"/>
</dbReference>
<dbReference type="EMBL" id="BJMH01000019">
    <property type="protein sequence ID" value="GEB34104.1"/>
    <property type="molecule type" value="Genomic_DNA"/>
</dbReference>
<dbReference type="Gene3D" id="3.40.710.10">
    <property type="entry name" value="DD-peptidase/beta-lactamase superfamily"/>
    <property type="match status" value="1"/>
</dbReference>
<keyword evidence="4" id="KW-0812">Transmembrane</keyword>
<comment type="subcellular location">
    <subcellularLocation>
        <location evidence="1">Membrane</location>
    </subcellularLocation>
</comment>
<dbReference type="InterPro" id="IPR007887">
    <property type="entry name" value="MecA_N"/>
</dbReference>
<dbReference type="GO" id="GO:0005886">
    <property type="term" value="C:plasma membrane"/>
    <property type="evidence" value="ECO:0007669"/>
    <property type="project" value="TreeGrafter"/>
</dbReference>
<evidence type="ECO:0000256" key="3">
    <source>
        <dbReference type="ARBA" id="ARBA00023136"/>
    </source>
</evidence>
<sequence>MKKAWIWFWSVFLVILSGFVFLFWDYWKEGPKTDGEMAKAAFTAYTTNWKNQQFAHMYEQLSLDTKAKVTKDEFVSRYENIYGGIEAKPILVEPLYNGDVVPTEDGKINFHYRIKLDTFVEPISFTGKATLIKETQNDKKDWYIHWNPSFLFPGMQEGDKVRANTLYPKRGEILDRAGRRLATSRIVVDVGIRPDEWSKTPPAGRTQVSKLLQIPLANLMSVVSANAGKSGSFVRIATLPEDDARLQTLQQTASIVLQKKQVRYYPYQAAAAHLVGYTGAISQEEYEKRKDMGYRTSDIVGKAGLEQLFEQQLRGESGGRIAIVGADGTVKKIVAEQPAKNGQPLALTIDATVQQTIYSEFKQDAGTAAAISPATGEVLALVSSPSYDPNAFVLGMSTEEWEKLNDDPGKPLLNRFARGFAPGSTFKPLTAAMGLATGAITPADTVSVKGLHWQKDASWGAYEVTRVSDYGAPVDLKKALVYSDNIYFAKAALSIGEEPFVAQGKQLGFDEAVPIPYPLDPSRLANNGMRNEIQLADSGYGQGEVTMTPLHLALVYSAFVNEGNIVYPSLLQGEQKERYWKREAIPPQVAAIVRDDLVQVMEDPRGTGRGARVPGIRMAGKTGTAELKQKKGEQGQENGWYAVFNVDDPRLLVTMMVEDVRGRGGSHVLDARIKRIFSKLLQGVGA</sequence>
<evidence type="ECO:0000313" key="9">
    <source>
        <dbReference type="Proteomes" id="UP000316882"/>
    </source>
</evidence>
<name>A0A4Y3PL73_BREPA</name>
<comment type="caution">
    <text evidence="8">The sequence shown here is derived from an EMBL/GenBank/DDBJ whole genome shotgun (WGS) entry which is preliminary data.</text>
</comment>
<dbReference type="RefSeq" id="WP_122964614.1">
    <property type="nucleotide sequence ID" value="NZ_BJMH01000019.1"/>
</dbReference>
<dbReference type="InterPro" id="IPR012338">
    <property type="entry name" value="Beta-lactam/transpept-like"/>
</dbReference>
<evidence type="ECO:0000259" key="7">
    <source>
        <dbReference type="Pfam" id="PF05223"/>
    </source>
</evidence>
<dbReference type="Proteomes" id="UP000316882">
    <property type="component" value="Unassembled WGS sequence"/>
</dbReference>
<dbReference type="InterPro" id="IPR032710">
    <property type="entry name" value="NTF2-like_dom_sf"/>
</dbReference>
<dbReference type="PANTHER" id="PTHR30627:SF25">
    <property type="entry name" value="PENICILLIN-BINDING PROTEIN 3"/>
    <property type="match status" value="1"/>
</dbReference>
<dbReference type="GO" id="GO:0008658">
    <property type="term" value="F:penicillin binding"/>
    <property type="evidence" value="ECO:0007669"/>
    <property type="project" value="InterPro"/>
</dbReference>
<dbReference type="Gene3D" id="3.90.1310.10">
    <property type="entry name" value="Penicillin-binding protein 2a (Domain 2)"/>
    <property type="match status" value="1"/>
</dbReference>
<keyword evidence="3 4" id="KW-0472">Membrane</keyword>
<gene>
    <name evidence="8" type="primary">pbp3</name>
    <name evidence="8" type="ORF">BPA01_36840</name>
</gene>
<feature type="domain" description="NTF2-like N-terminal transpeptidase" evidence="7">
    <location>
        <begin position="38"/>
        <end position="159"/>
    </location>
</feature>
<dbReference type="GO" id="GO:0046677">
    <property type="term" value="P:response to antibiotic"/>
    <property type="evidence" value="ECO:0007669"/>
    <property type="project" value="InterPro"/>
</dbReference>
<dbReference type="SUPFAM" id="SSF56601">
    <property type="entry name" value="beta-lactamase/transpeptidase-like"/>
    <property type="match status" value="1"/>
</dbReference>
<dbReference type="Gene3D" id="3.10.450.100">
    <property type="entry name" value="NTF2-like, domain 1"/>
    <property type="match status" value="1"/>
</dbReference>
<organism evidence="8 9">
    <name type="scientific">Brevibacillus parabrevis</name>
    <dbReference type="NCBI Taxonomy" id="54914"/>
    <lineage>
        <taxon>Bacteria</taxon>
        <taxon>Bacillati</taxon>
        <taxon>Bacillota</taxon>
        <taxon>Bacilli</taxon>
        <taxon>Bacillales</taxon>
        <taxon>Paenibacillaceae</taxon>
        <taxon>Brevibacillus</taxon>
    </lineage>
</organism>
<keyword evidence="4" id="KW-1133">Transmembrane helix</keyword>
<dbReference type="InterPro" id="IPR050515">
    <property type="entry name" value="Beta-lactam/transpept"/>
</dbReference>
<dbReference type="SUPFAM" id="SSF54427">
    <property type="entry name" value="NTF2-like"/>
    <property type="match status" value="1"/>
</dbReference>
<reference evidence="8 9" key="1">
    <citation type="submission" date="2019-06" db="EMBL/GenBank/DDBJ databases">
        <title>Whole genome shotgun sequence of Brevibacillus parabrevis NBRC 12334.</title>
        <authorList>
            <person name="Hosoyama A."/>
            <person name="Uohara A."/>
            <person name="Ohji S."/>
            <person name="Ichikawa N."/>
        </authorList>
    </citation>
    <scope>NUCLEOTIDE SEQUENCE [LARGE SCALE GENOMIC DNA]</scope>
    <source>
        <strain evidence="8 9">NBRC 12334</strain>
    </source>
</reference>
<dbReference type="GO" id="GO:0071972">
    <property type="term" value="F:peptidoglycan L,D-transpeptidase activity"/>
    <property type="evidence" value="ECO:0007669"/>
    <property type="project" value="TreeGrafter"/>
</dbReference>
<evidence type="ECO:0000313" key="8">
    <source>
        <dbReference type="EMBL" id="GEB34104.1"/>
    </source>
</evidence>
<dbReference type="InterPro" id="IPR036138">
    <property type="entry name" value="PBP_dimer_sf"/>
</dbReference>
<dbReference type="Pfam" id="PF00905">
    <property type="entry name" value="Transpeptidase"/>
    <property type="match status" value="1"/>
</dbReference>
<evidence type="ECO:0000259" key="6">
    <source>
        <dbReference type="Pfam" id="PF03717"/>
    </source>
</evidence>
<evidence type="ECO:0000256" key="2">
    <source>
        <dbReference type="ARBA" id="ARBA00007171"/>
    </source>
</evidence>
<dbReference type="SUPFAM" id="SSF56519">
    <property type="entry name" value="Penicillin binding protein dimerisation domain"/>
    <property type="match status" value="1"/>
</dbReference>
<comment type="similarity">
    <text evidence="2">Belongs to the transpeptidase family.</text>
</comment>
<feature type="domain" description="Penicillin-binding protein dimerisation" evidence="6">
    <location>
        <begin position="166"/>
        <end position="330"/>
    </location>
</feature>
<dbReference type="InterPro" id="IPR005311">
    <property type="entry name" value="PBP_dimer"/>
</dbReference>
<dbReference type="Pfam" id="PF05223">
    <property type="entry name" value="MecA_N"/>
    <property type="match status" value="1"/>
</dbReference>
<keyword evidence="9" id="KW-1185">Reference proteome</keyword>
<dbReference type="AlphaFoldDB" id="A0A4Y3PL73"/>
<dbReference type="InterPro" id="IPR001460">
    <property type="entry name" value="PCN-bd_Tpept"/>
</dbReference>
<evidence type="ECO:0000256" key="1">
    <source>
        <dbReference type="ARBA" id="ARBA00004370"/>
    </source>
</evidence>
<feature type="domain" description="Penicillin-binding protein transpeptidase" evidence="5">
    <location>
        <begin position="366"/>
        <end position="676"/>
    </location>
</feature>
<evidence type="ECO:0000256" key="4">
    <source>
        <dbReference type="SAM" id="Phobius"/>
    </source>
</evidence>
<dbReference type="GO" id="GO:0071555">
    <property type="term" value="P:cell wall organization"/>
    <property type="evidence" value="ECO:0007669"/>
    <property type="project" value="TreeGrafter"/>
</dbReference>
<accession>A0A4Y3PL73</accession>